<dbReference type="EMBL" id="SRSC01000006">
    <property type="protein sequence ID" value="TGU70079.1"/>
    <property type="molecule type" value="Genomic_DNA"/>
</dbReference>
<dbReference type="Pfam" id="PF00415">
    <property type="entry name" value="RCC1"/>
    <property type="match status" value="1"/>
</dbReference>
<dbReference type="Gene3D" id="2.130.10.30">
    <property type="entry name" value="Regulator of chromosome condensation 1/beta-lactamase-inhibitor protein II"/>
    <property type="match status" value="2"/>
</dbReference>
<organism evidence="2 3">
    <name type="scientific">Geomonas terrae</name>
    <dbReference type="NCBI Taxonomy" id="2562681"/>
    <lineage>
        <taxon>Bacteria</taxon>
        <taxon>Pseudomonadati</taxon>
        <taxon>Thermodesulfobacteriota</taxon>
        <taxon>Desulfuromonadia</taxon>
        <taxon>Geobacterales</taxon>
        <taxon>Geobacteraceae</taxon>
        <taxon>Geomonas</taxon>
    </lineage>
</organism>
<gene>
    <name evidence="2" type="ORF">E4633_19955</name>
</gene>
<comment type="caution">
    <text evidence="2">The sequence shown here is derived from an EMBL/GenBank/DDBJ whole genome shotgun (WGS) entry which is preliminary data.</text>
</comment>
<name>A0A4S1C9Y4_9BACT</name>
<dbReference type="PANTHER" id="PTHR45982:SF1">
    <property type="entry name" value="REGULATOR OF CHROMOSOME CONDENSATION"/>
    <property type="match status" value="1"/>
</dbReference>
<dbReference type="PROSITE" id="PS51257">
    <property type="entry name" value="PROKAR_LIPOPROTEIN"/>
    <property type="match status" value="1"/>
</dbReference>
<dbReference type="GO" id="GO:0005085">
    <property type="term" value="F:guanyl-nucleotide exchange factor activity"/>
    <property type="evidence" value="ECO:0007669"/>
    <property type="project" value="TreeGrafter"/>
</dbReference>
<dbReference type="InterPro" id="IPR009091">
    <property type="entry name" value="RCC1/BLIP-II"/>
</dbReference>
<accession>A0A4S1C9Y4</accession>
<dbReference type="RefSeq" id="WP_135873045.1">
    <property type="nucleotide sequence ID" value="NZ_SRSC01000006.1"/>
</dbReference>
<dbReference type="AlphaFoldDB" id="A0A4S1C9Y4"/>
<feature type="region of interest" description="Disordered" evidence="1">
    <location>
        <begin position="167"/>
        <end position="187"/>
    </location>
</feature>
<dbReference type="PROSITE" id="PS50012">
    <property type="entry name" value="RCC1_3"/>
    <property type="match status" value="5"/>
</dbReference>
<feature type="compositionally biased region" description="Polar residues" evidence="1">
    <location>
        <begin position="168"/>
        <end position="183"/>
    </location>
</feature>
<proteinExistence type="predicted"/>
<dbReference type="SUPFAM" id="SSF50985">
    <property type="entry name" value="RCC1/BLIP-II"/>
    <property type="match status" value="1"/>
</dbReference>
<sequence length="433" mass="45970">MQISRRFGFFICAGLLSVAIYGCGGSSTKDTIPSTVSIFYEHSLIFRNHTTFTMGYNGFGQLGDGTLDRRESATPVPGMTGMTKGGVGAEHTMVMNGSNDIHTWGYNLYGQLGSATVSTSYPDAYSSSPVKVTFSDPVTDIAAGGYHSLAIAGGKLYGWGSNGYRQVGNDSSSESKTPAQLSTGHDGEDLTQLTASNVIAGWLHSMALFSNGDVYAWGSNAKGQLAFSTYSSTSSRPRKVTIPEATGRVEQIAALSRASLALEVQRDVQNNITSQTLWGWGYNDSGELGSLIPLRAFSAVPVKVIPTIAVTDGQTFVIKKIVTGINHVLLLMGPRDSVVNDGTWFVQGLGLNFYGQLGNNTTTDTSSLVAVYTALNPEWSAGVSDIAAFGTASFALVNGVWYGWGNNDLGQLGNPVVKDTVAFFETPVTVKFK</sequence>
<dbReference type="GO" id="GO:0005737">
    <property type="term" value="C:cytoplasm"/>
    <property type="evidence" value="ECO:0007669"/>
    <property type="project" value="TreeGrafter"/>
</dbReference>
<evidence type="ECO:0000256" key="1">
    <source>
        <dbReference type="SAM" id="MobiDB-lite"/>
    </source>
</evidence>
<evidence type="ECO:0000313" key="2">
    <source>
        <dbReference type="EMBL" id="TGU70079.1"/>
    </source>
</evidence>
<dbReference type="Pfam" id="PF13540">
    <property type="entry name" value="RCC1_2"/>
    <property type="match status" value="1"/>
</dbReference>
<dbReference type="PANTHER" id="PTHR45982">
    <property type="entry name" value="REGULATOR OF CHROMOSOME CONDENSATION"/>
    <property type="match status" value="1"/>
</dbReference>
<dbReference type="InterPro" id="IPR000408">
    <property type="entry name" value="Reg_chr_condens"/>
</dbReference>
<dbReference type="PRINTS" id="PR00633">
    <property type="entry name" value="RCCNDNSATION"/>
</dbReference>
<protein>
    <submittedName>
        <fullName evidence="2">Chromosome condensation regulator RCC1</fullName>
    </submittedName>
</protein>
<reference evidence="2 3" key="1">
    <citation type="submission" date="2019-04" db="EMBL/GenBank/DDBJ databases">
        <title>Geobacter oryzae sp. nov., ferric-reducing bacteria isolated from paddy soil.</title>
        <authorList>
            <person name="Xu Z."/>
            <person name="Masuda Y."/>
            <person name="Itoh H."/>
            <person name="Senoo K."/>
        </authorList>
    </citation>
    <scope>NUCLEOTIDE SEQUENCE [LARGE SCALE GENOMIC DNA]</scope>
    <source>
        <strain evidence="2 3">Red111</strain>
    </source>
</reference>
<evidence type="ECO:0000313" key="3">
    <source>
        <dbReference type="Proteomes" id="UP000306416"/>
    </source>
</evidence>
<dbReference type="Proteomes" id="UP000306416">
    <property type="component" value="Unassembled WGS sequence"/>
</dbReference>
<keyword evidence="3" id="KW-1185">Reference proteome</keyword>
<dbReference type="InterPro" id="IPR051553">
    <property type="entry name" value="Ran_GTPase-activating"/>
</dbReference>